<accession>A0A1A9HDT6</accession>
<proteinExistence type="predicted"/>
<dbReference type="EMBL" id="CP011486">
    <property type="protein sequence ID" value="ANH47961.1"/>
    <property type="molecule type" value="Genomic_DNA"/>
</dbReference>
<sequence length="780" mass="90938">MHLEKLFLEKTPLFVFSSTRRLKHFYLEQGEGFLPNAMSMGSFFEQAFYIPNKKKIPKSVSQILMIDTIKTIAKEKGSILEGLLLFENSFLGYLESTSFLFDLFDELSSACIKLNELSSKDIYLDYEKHLEILEMIYDRYIKKLEKLGFYDKIMQEKPAILKEFFEHFSSIEWHLDGFMSVFERQCLLEVAELVPITLHLSCDKYNQKFLEFLNLKLETDCNYSIDFKTQKILSQTPNDQKIEPKLYANSSYLKQSALVLQTIEEYLQKDNDPNKMAIITPNADFLPFLKLLDKNNNLNFAMGLGAKNCSYYTELVKILEDSENNDGSLSASALLDLENLTLSLLEEQSSKEQASLKETHSQIMHQYHLLEDTLKNYSFKDLLHLYLQEFEANFRLDDSSGGKIRVMDTLETRGMQFDKIVIADFNESCVPNLKDCDLFLNSALRKSLNLPTLLDKKNLQKHYYYQLFKNSKEMVLSYIESETSKASNMLLELDLNLKPIKDAYTLFATSPLKDYQEEDIKATIPKGFGFSASSLNTFLACKRRFYYHYIKRFRESSKDESNSTVGSLLHELLKEAYEKNKSPNLLKERLIQLLEKKENTTPKERLDTLVAIEKIQAFYKKEQQRFSEKITILDLEKSFETAIEGVLFKGRIDRIDKSADNEIILLDYKFKSELQLDNMSKKQRENLSPIEIAQISPDYQMAIYAYALKNLGYKEPIKAFFYDLRKGELVEEDGLYLQAKINHLVYSLIPELKEEIDFKKTSEIKNCEYCSFKDMCNRNL</sequence>
<evidence type="ECO:0000259" key="1">
    <source>
        <dbReference type="Pfam" id="PF12705"/>
    </source>
</evidence>
<organism evidence="2 3">
    <name type="scientific">Helicobacter pylori</name>
    <name type="common">Campylobacter pylori</name>
    <dbReference type="NCBI Taxonomy" id="210"/>
    <lineage>
        <taxon>Bacteria</taxon>
        <taxon>Pseudomonadati</taxon>
        <taxon>Campylobacterota</taxon>
        <taxon>Epsilonproteobacteria</taxon>
        <taxon>Campylobacterales</taxon>
        <taxon>Helicobacteraceae</taxon>
        <taxon>Helicobacter</taxon>
    </lineage>
</organism>
<evidence type="ECO:0000313" key="2">
    <source>
        <dbReference type="EMBL" id="ANH47961.1"/>
    </source>
</evidence>
<dbReference type="Proteomes" id="UP000078062">
    <property type="component" value="Chromosome"/>
</dbReference>
<reference evidence="2 3" key="1">
    <citation type="submission" date="2014-04" db="EMBL/GenBank/DDBJ databases">
        <title>Detecting global and local adaptation in a worldwide sample of Helicobacter pylori genomes.</title>
        <authorList>
            <person name="Montano V."/>
            <person name="Didelot X."/>
            <person name="Foll M."/>
            <person name="Linz B."/>
            <person name="Reinhardt R."/>
            <person name="Suerbaum S."/>
            <person name="Moodley Y."/>
            <person name="Jensen J.D."/>
        </authorList>
    </citation>
    <scope>NUCLEOTIDE SEQUENCE [LARGE SCALE GENOMIC DNA]</scope>
    <source>
        <strain evidence="2 3">K26A1</strain>
    </source>
</reference>
<keyword evidence="2" id="KW-0540">Nuclease</keyword>
<keyword evidence="2" id="KW-0269">Exonuclease</keyword>
<dbReference type="PATRIC" id="fig|210.2441.peg.364"/>
<dbReference type="RefSeq" id="WP_064434344.1">
    <property type="nucleotide sequence ID" value="NZ_CP011486.1"/>
</dbReference>
<dbReference type="AlphaFoldDB" id="A0A1A9HDT6"/>
<protein>
    <submittedName>
        <fullName evidence="2">Exonuclease</fullName>
    </submittedName>
</protein>
<feature type="domain" description="PD-(D/E)XK endonuclease-like" evidence="1">
    <location>
        <begin position="530"/>
        <end position="777"/>
    </location>
</feature>
<evidence type="ECO:0000313" key="3">
    <source>
        <dbReference type="Proteomes" id="UP000078062"/>
    </source>
</evidence>
<dbReference type="GO" id="GO:0004527">
    <property type="term" value="F:exonuclease activity"/>
    <property type="evidence" value="ECO:0007669"/>
    <property type="project" value="UniProtKB-KW"/>
</dbReference>
<dbReference type="Gene3D" id="3.90.320.10">
    <property type="match status" value="1"/>
</dbReference>
<dbReference type="InterPro" id="IPR011335">
    <property type="entry name" value="Restrct_endonuc-II-like"/>
</dbReference>
<dbReference type="Pfam" id="PF12705">
    <property type="entry name" value="PDDEXK_1"/>
    <property type="match status" value="1"/>
</dbReference>
<dbReference type="SUPFAM" id="SSF52540">
    <property type="entry name" value="P-loop containing nucleoside triphosphate hydrolases"/>
    <property type="match status" value="1"/>
</dbReference>
<dbReference type="InterPro" id="IPR011604">
    <property type="entry name" value="PDDEXK-like_dom_sf"/>
</dbReference>
<dbReference type="SUPFAM" id="SSF52980">
    <property type="entry name" value="Restriction endonuclease-like"/>
    <property type="match status" value="1"/>
</dbReference>
<gene>
    <name evidence="2" type="ORF">AA977_01765</name>
</gene>
<dbReference type="InterPro" id="IPR027417">
    <property type="entry name" value="P-loop_NTPase"/>
</dbReference>
<name>A0A1A9HDT6_HELPX</name>
<keyword evidence="2" id="KW-0378">Hydrolase</keyword>
<dbReference type="InterPro" id="IPR038726">
    <property type="entry name" value="PDDEXK_AddAB-type"/>
</dbReference>